<dbReference type="EMBL" id="RCSW01000005">
    <property type="protein sequence ID" value="KAF7949442.1"/>
    <property type="molecule type" value="Genomic_DNA"/>
</dbReference>
<dbReference type="InterPro" id="IPR029058">
    <property type="entry name" value="AB_hydrolase_fold"/>
</dbReference>
<dbReference type="SUPFAM" id="SSF53474">
    <property type="entry name" value="alpha/beta-Hydrolases"/>
    <property type="match status" value="1"/>
</dbReference>
<dbReference type="Proteomes" id="UP000710849">
    <property type="component" value="Unassembled WGS sequence"/>
</dbReference>
<protein>
    <recommendedName>
        <fullName evidence="3">Carboxylesterase type B domain-containing protein</fullName>
    </recommendedName>
</protein>
<feature type="domain" description="Carboxylesterase type B" evidence="3">
    <location>
        <begin position="58"/>
        <end position="192"/>
    </location>
</feature>
<dbReference type="Pfam" id="PF00135">
    <property type="entry name" value="COesterase"/>
    <property type="match status" value="1"/>
</dbReference>
<evidence type="ECO:0000313" key="5">
    <source>
        <dbReference type="Proteomes" id="UP000710849"/>
    </source>
</evidence>
<name>A0A9P5LWY5_9HELO</name>
<evidence type="ECO:0000259" key="3">
    <source>
        <dbReference type="Pfam" id="PF00135"/>
    </source>
</evidence>
<reference evidence="4 5" key="1">
    <citation type="journal article" date="2020" name="Genome Biol. Evol.">
        <title>Comparative genomics of Sclerotiniaceae.</title>
        <authorList>
            <person name="Valero Jimenez C.A."/>
            <person name="Steentjes M."/>
            <person name="Scholten O.E."/>
            <person name="Van Kan J.A.L."/>
        </authorList>
    </citation>
    <scope>NUCLEOTIDE SEQUENCE [LARGE SCALE GENOMIC DNA]</scope>
    <source>
        <strain evidence="4 5">MUCL 94</strain>
    </source>
</reference>
<evidence type="ECO:0000256" key="1">
    <source>
        <dbReference type="ARBA" id="ARBA00005964"/>
    </source>
</evidence>
<comment type="caution">
    <text evidence="4">The sequence shown here is derived from an EMBL/GenBank/DDBJ whole genome shotgun (WGS) entry which is preliminary data.</text>
</comment>
<dbReference type="Gene3D" id="3.40.50.1820">
    <property type="entry name" value="alpha/beta hydrolase"/>
    <property type="match status" value="1"/>
</dbReference>
<dbReference type="AlphaFoldDB" id="A0A9P5LWY5"/>
<sequence length="209" mass="23357">MISSIYLSTHIIYKVSRFPLGSLSDQPFSSAFASLSLRSTVVYIRRCFFLGSECSECRFVGVPYAQSTFGKNRFRKAQPLPASAAQQIIHANAFGPNCPQYEATPASVYTDVRREYFIQGINGDDCLSVSVWAPLYPTEEKVPVIVWIYGGGQTTGGSSVPYQNPQQWVQRTQSHIVVSLQYRLNFFGQPNTPTENTVLYIFDARAALE</sequence>
<evidence type="ECO:0000313" key="4">
    <source>
        <dbReference type="EMBL" id="KAF7949442.1"/>
    </source>
</evidence>
<dbReference type="PANTHER" id="PTHR43918:SF4">
    <property type="entry name" value="CARBOXYLIC ESTER HYDROLASE"/>
    <property type="match status" value="1"/>
</dbReference>
<gene>
    <name evidence="4" type="ORF">EAE97_002951</name>
</gene>
<dbReference type="PANTHER" id="PTHR43918">
    <property type="entry name" value="ACETYLCHOLINESTERASE"/>
    <property type="match status" value="1"/>
</dbReference>
<organism evidence="4 5">
    <name type="scientific">Botrytis byssoidea</name>
    <dbReference type="NCBI Taxonomy" id="139641"/>
    <lineage>
        <taxon>Eukaryota</taxon>
        <taxon>Fungi</taxon>
        <taxon>Dikarya</taxon>
        <taxon>Ascomycota</taxon>
        <taxon>Pezizomycotina</taxon>
        <taxon>Leotiomycetes</taxon>
        <taxon>Helotiales</taxon>
        <taxon>Sclerotiniaceae</taxon>
        <taxon>Botrytis</taxon>
    </lineage>
</organism>
<dbReference type="InterPro" id="IPR050654">
    <property type="entry name" value="AChE-related_enzymes"/>
</dbReference>
<dbReference type="RefSeq" id="XP_038735326.1">
    <property type="nucleotide sequence ID" value="XM_038873463.1"/>
</dbReference>
<comment type="similarity">
    <text evidence="1">Belongs to the type-B carboxylesterase/lipase family.</text>
</comment>
<keyword evidence="2" id="KW-0378">Hydrolase</keyword>
<evidence type="ECO:0000256" key="2">
    <source>
        <dbReference type="ARBA" id="ARBA00022801"/>
    </source>
</evidence>
<dbReference type="InterPro" id="IPR002018">
    <property type="entry name" value="CarbesteraseB"/>
</dbReference>
<dbReference type="GO" id="GO:0052689">
    <property type="term" value="F:carboxylic ester hydrolase activity"/>
    <property type="evidence" value="ECO:0007669"/>
    <property type="project" value="TreeGrafter"/>
</dbReference>
<keyword evidence="5" id="KW-1185">Reference proteome</keyword>
<accession>A0A9P5LWY5</accession>
<dbReference type="GeneID" id="62146540"/>
<proteinExistence type="inferred from homology"/>